<organism evidence="6 7">
    <name type="scientific">Nonomuraea mangrovi</name>
    <dbReference type="NCBI Taxonomy" id="2316207"/>
    <lineage>
        <taxon>Bacteria</taxon>
        <taxon>Bacillati</taxon>
        <taxon>Actinomycetota</taxon>
        <taxon>Actinomycetes</taxon>
        <taxon>Streptosporangiales</taxon>
        <taxon>Streptosporangiaceae</taxon>
        <taxon>Nonomuraea</taxon>
    </lineage>
</organism>
<dbReference type="SUPFAM" id="SSF69318">
    <property type="entry name" value="Integrin alpha N-terminal domain"/>
    <property type="match status" value="1"/>
</dbReference>
<evidence type="ECO:0000313" key="6">
    <source>
        <dbReference type="EMBL" id="MFD1940042.1"/>
    </source>
</evidence>
<dbReference type="RefSeq" id="WP_379582887.1">
    <property type="nucleotide sequence ID" value="NZ_JBHUFV010000100.1"/>
</dbReference>
<feature type="chain" id="PRO_5046440539" evidence="5">
    <location>
        <begin position="29"/>
        <end position="482"/>
    </location>
</feature>
<evidence type="ECO:0000256" key="5">
    <source>
        <dbReference type="SAM" id="SignalP"/>
    </source>
</evidence>
<keyword evidence="2" id="KW-0677">Repeat</keyword>
<dbReference type="PANTHER" id="PTHR23221">
    <property type="entry name" value="GLYCOSYLPHOSPHATIDYLINOSITOL PHOSPHOLIPASE D"/>
    <property type="match status" value="1"/>
</dbReference>
<feature type="signal peptide" evidence="5">
    <location>
        <begin position="1"/>
        <end position="28"/>
    </location>
</feature>
<keyword evidence="7" id="KW-1185">Reference proteome</keyword>
<keyword evidence="4" id="KW-0325">Glycoprotein</keyword>
<dbReference type="Pfam" id="PF13517">
    <property type="entry name" value="FG-GAP_3"/>
    <property type="match status" value="2"/>
</dbReference>
<dbReference type="SMART" id="SM00191">
    <property type="entry name" value="Int_alpha"/>
    <property type="match status" value="3"/>
</dbReference>
<dbReference type="InterPro" id="IPR013519">
    <property type="entry name" value="Int_alpha_beta-p"/>
</dbReference>
<evidence type="ECO:0000256" key="1">
    <source>
        <dbReference type="ARBA" id="ARBA00022729"/>
    </source>
</evidence>
<dbReference type="EMBL" id="JBHUFV010000100">
    <property type="protein sequence ID" value="MFD1940042.1"/>
    <property type="molecule type" value="Genomic_DNA"/>
</dbReference>
<evidence type="ECO:0000256" key="2">
    <source>
        <dbReference type="ARBA" id="ARBA00022737"/>
    </source>
</evidence>
<dbReference type="InterPro" id="IPR028994">
    <property type="entry name" value="Integrin_alpha_N"/>
</dbReference>
<dbReference type="PROSITE" id="PS51470">
    <property type="entry name" value="FG_GAP"/>
    <property type="match status" value="1"/>
</dbReference>
<dbReference type="Pfam" id="PF01839">
    <property type="entry name" value="FG-GAP"/>
    <property type="match status" value="1"/>
</dbReference>
<evidence type="ECO:0000313" key="7">
    <source>
        <dbReference type="Proteomes" id="UP001597368"/>
    </source>
</evidence>
<protein>
    <submittedName>
        <fullName evidence="6">FG-GAP-like repeat-containing protein</fullName>
    </submittedName>
</protein>
<dbReference type="Proteomes" id="UP001597368">
    <property type="component" value="Unassembled WGS sequence"/>
</dbReference>
<evidence type="ECO:0000256" key="3">
    <source>
        <dbReference type="ARBA" id="ARBA00022801"/>
    </source>
</evidence>
<keyword evidence="1 5" id="KW-0732">Signal</keyword>
<accession>A0ABW4TG19</accession>
<evidence type="ECO:0000256" key="4">
    <source>
        <dbReference type="ARBA" id="ARBA00023180"/>
    </source>
</evidence>
<gene>
    <name evidence="6" type="ORF">ACFSKW_52155</name>
</gene>
<reference evidence="7" key="1">
    <citation type="journal article" date="2019" name="Int. J. Syst. Evol. Microbiol.">
        <title>The Global Catalogue of Microorganisms (GCM) 10K type strain sequencing project: providing services to taxonomists for standard genome sequencing and annotation.</title>
        <authorList>
            <consortium name="The Broad Institute Genomics Platform"/>
            <consortium name="The Broad Institute Genome Sequencing Center for Infectious Disease"/>
            <person name="Wu L."/>
            <person name="Ma J."/>
        </authorList>
    </citation>
    <scope>NUCLEOTIDE SEQUENCE [LARGE SCALE GENOMIC DNA]</scope>
    <source>
        <strain evidence="7">ICMP 6774ER</strain>
    </source>
</reference>
<comment type="caution">
    <text evidence="6">The sequence shown here is derived from an EMBL/GenBank/DDBJ whole genome shotgun (WGS) entry which is preliminary data.</text>
</comment>
<dbReference type="PANTHER" id="PTHR23221:SF7">
    <property type="entry name" value="PHOSPHATIDYLINOSITOL-GLYCAN-SPECIFIC PHOSPHOLIPASE D"/>
    <property type="match status" value="1"/>
</dbReference>
<keyword evidence="3" id="KW-0378">Hydrolase</keyword>
<sequence>MHVRKIVRSAALLALTAALVFPAGPAHAVAARNTDFNGDGYNDVALTFAYRSLGGIAVLYGGPNGTSGHHLIRPPAGCTTVDRWGYTVPCQSWGLTMAAADANGDGRNDLYFSGLSEAQAMSWQSGGFGTVERHVSTVMYNGRMEVGQFGGQFANDVVMADTVVRGVTPPWTGISGWYDGQGQYKSFPLPDTDVRVTRNEPRHTASGNVDGGYDGEIAIVQARSMREPSTGEQWVEHHLVLADDLEESPVRIIELGSPATCTASPHPALRVCPESDSQVVTGDVNGDKYDDVIMLTPSKRTLHVFYGSSSGPSTLPGFTARDVDWAGGVLWRGVTTGDVNGDGAEDIVLGRPDVGGSTAPAGGAVVLIPGSRNGPAIAGGQVITQDGVRPLSGSAPTPLPDPISEQSVRSDAFGSAVSVLDVTGDGKAELITSAPGKNAWQGMLAIVRGTPSGLSATEAQVIHPSQIGIDVETPEMGLHLLR</sequence>
<dbReference type="Gene3D" id="2.130.10.130">
    <property type="entry name" value="Integrin alpha, N-terminal"/>
    <property type="match status" value="3"/>
</dbReference>
<name>A0ABW4TG19_9ACTN</name>
<dbReference type="InterPro" id="IPR013517">
    <property type="entry name" value="FG-GAP"/>
</dbReference>
<proteinExistence type="predicted"/>